<organism evidence="1 2">
    <name type="scientific">Protopolystoma xenopodis</name>
    <dbReference type="NCBI Taxonomy" id="117903"/>
    <lineage>
        <taxon>Eukaryota</taxon>
        <taxon>Metazoa</taxon>
        <taxon>Spiralia</taxon>
        <taxon>Lophotrochozoa</taxon>
        <taxon>Platyhelminthes</taxon>
        <taxon>Monogenea</taxon>
        <taxon>Polyopisthocotylea</taxon>
        <taxon>Polystomatidea</taxon>
        <taxon>Polystomatidae</taxon>
        <taxon>Protopolystoma</taxon>
    </lineage>
</organism>
<protein>
    <submittedName>
        <fullName evidence="1">Uncharacterized protein</fullName>
    </submittedName>
</protein>
<dbReference type="Proteomes" id="UP000784294">
    <property type="component" value="Unassembled WGS sequence"/>
</dbReference>
<name>A0A448X437_9PLAT</name>
<sequence length="108" mass="12361">MICQACIFGWPTEDSASDRLVLRSLPFSPPVPLEQHSCVRAHLHRNTCRGYAEEVHRLHAPIFTIATLMPLRRLLVRRPTESLKLPHFALSILFYLSGTNLTEKIIRS</sequence>
<proteinExistence type="predicted"/>
<accession>A0A448X437</accession>
<gene>
    <name evidence="1" type="ORF">PXEA_LOCUS20918</name>
</gene>
<evidence type="ECO:0000313" key="2">
    <source>
        <dbReference type="Proteomes" id="UP000784294"/>
    </source>
</evidence>
<reference evidence="1" key="1">
    <citation type="submission" date="2018-11" db="EMBL/GenBank/DDBJ databases">
        <authorList>
            <consortium name="Pathogen Informatics"/>
        </authorList>
    </citation>
    <scope>NUCLEOTIDE SEQUENCE</scope>
</reference>
<evidence type="ECO:0000313" key="1">
    <source>
        <dbReference type="EMBL" id="VEL27478.1"/>
    </source>
</evidence>
<dbReference type="EMBL" id="CAAALY010087541">
    <property type="protein sequence ID" value="VEL27478.1"/>
    <property type="molecule type" value="Genomic_DNA"/>
</dbReference>
<keyword evidence="2" id="KW-1185">Reference proteome</keyword>
<comment type="caution">
    <text evidence="1">The sequence shown here is derived from an EMBL/GenBank/DDBJ whole genome shotgun (WGS) entry which is preliminary data.</text>
</comment>
<dbReference type="AlphaFoldDB" id="A0A448X437"/>